<dbReference type="AlphaFoldDB" id="A0A1I8B575"/>
<proteinExistence type="predicted"/>
<protein>
    <submittedName>
        <fullName evidence="2">Major sperm protein</fullName>
    </submittedName>
</protein>
<name>A0A1I8B575_MELHA</name>
<keyword evidence="1" id="KW-1185">Reference proteome</keyword>
<evidence type="ECO:0000313" key="2">
    <source>
        <dbReference type="WBParaSite" id="MhA1_Contig14.frz3.gene14"/>
    </source>
</evidence>
<dbReference type="WBParaSite" id="MhA1_Contig14.frz3.gene14">
    <property type="protein sequence ID" value="MhA1_Contig14.frz3.gene14"/>
    <property type="gene ID" value="MhA1_Contig14.frz3.gene14"/>
</dbReference>
<organism evidence="1 2">
    <name type="scientific">Meloidogyne hapla</name>
    <name type="common">Root-knot nematode worm</name>
    <dbReference type="NCBI Taxonomy" id="6305"/>
    <lineage>
        <taxon>Eukaryota</taxon>
        <taxon>Metazoa</taxon>
        <taxon>Ecdysozoa</taxon>
        <taxon>Nematoda</taxon>
        <taxon>Chromadorea</taxon>
        <taxon>Rhabditida</taxon>
        <taxon>Tylenchina</taxon>
        <taxon>Tylenchomorpha</taxon>
        <taxon>Tylenchoidea</taxon>
        <taxon>Meloidogynidae</taxon>
        <taxon>Meloidogyninae</taxon>
        <taxon>Meloidogyne</taxon>
    </lineage>
</organism>
<dbReference type="Proteomes" id="UP000095281">
    <property type="component" value="Unplaced"/>
</dbReference>
<sequence length="172" mass="18784">MAFIAINEGMNTGSRSASTSDSLQLQKDCKVVYGEFVPVGGSKMHGEAKDKVIVNNPNLPNELIVSGGDKSYKVTLQVENQNNNCTAKNDKKPVKCTIKGDKLTGKIIFDIADGPSVHVPFKNTPIFVGNKCEIVYENYNNKDHKMTLYMNKVKLMIAPSDKQIVKTCGAGN</sequence>
<evidence type="ECO:0000313" key="1">
    <source>
        <dbReference type="Proteomes" id="UP000095281"/>
    </source>
</evidence>
<accession>A0A1I8B575</accession>
<reference evidence="2" key="1">
    <citation type="submission" date="2016-11" db="UniProtKB">
        <authorList>
            <consortium name="WormBaseParasite"/>
        </authorList>
    </citation>
    <scope>IDENTIFICATION</scope>
</reference>